<sequence length="326" mass="36631">MDELIQYEEMTRTERVRAALRGDEVDRIPVAFWHHFRPEGSGRRQAELTLQFFDEAFDLDICKVMPDIPYPFPRKSIGDVDGWRLIEPLDLKRSPFVQQRLRTIEFLRDELGDDTPIVMTVFSPLTEALYFATDHDTLSRHMREAPAVVHAALDTIAQNLADAMELYLAAGADGVFFSLQGAMREDQPGGLGEARYREFGKPYDLKALRGAGDGWLNILHVHGDGGLLIDTVLDYPFDVLNWSDRLTGLSLRELRAKTTKCLMGGWHEFGALSNGPIEAIRAEAEDAIAQTGGRKFILANGCSVPDDTPEQWLEAARDIAEQLEVE</sequence>
<proteinExistence type="predicted"/>
<dbReference type="InterPro" id="IPR052024">
    <property type="entry name" value="Methanogen_methyltrans"/>
</dbReference>
<dbReference type="EMBL" id="CADCWN010000385">
    <property type="protein sequence ID" value="CAA9589864.1"/>
    <property type="molecule type" value="Genomic_DNA"/>
</dbReference>
<dbReference type="InterPro" id="IPR038071">
    <property type="entry name" value="UROD/MetE-like_sf"/>
</dbReference>
<feature type="domain" description="Uroporphyrinogen decarboxylase (URO-D)" evidence="1">
    <location>
        <begin position="73"/>
        <end position="320"/>
    </location>
</feature>
<dbReference type="SUPFAM" id="SSF51726">
    <property type="entry name" value="UROD/MetE-like"/>
    <property type="match status" value="1"/>
</dbReference>
<dbReference type="PANTHER" id="PTHR47099">
    <property type="entry name" value="METHYLCOBAMIDE:COM METHYLTRANSFERASE MTBA"/>
    <property type="match status" value="1"/>
</dbReference>
<evidence type="ECO:0000259" key="1">
    <source>
        <dbReference type="Pfam" id="PF01208"/>
    </source>
</evidence>
<reference evidence="2" key="1">
    <citation type="submission" date="2020-02" db="EMBL/GenBank/DDBJ databases">
        <authorList>
            <person name="Meier V. D."/>
        </authorList>
    </citation>
    <scope>NUCLEOTIDE SEQUENCE</scope>
    <source>
        <strain evidence="2">AVDCRST_MAG18</strain>
    </source>
</reference>
<accession>A0A6J4VW62</accession>
<evidence type="ECO:0000313" key="2">
    <source>
        <dbReference type="EMBL" id="CAA9589864.1"/>
    </source>
</evidence>
<name>A0A6J4VW62_9BACT</name>
<dbReference type="GO" id="GO:0006779">
    <property type="term" value="P:porphyrin-containing compound biosynthetic process"/>
    <property type="evidence" value="ECO:0007669"/>
    <property type="project" value="InterPro"/>
</dbReference>
<dbReference type="PANTHER" id="PTHR47099:SF1">
    <property type="entry name" value="METHYLCOBAMIDE:COM METHYLTRANSFERASE MTBA"/>
    <property type="match status" value="1"/>
</dbReference>
<gene>
    <name evidence="2" type="ORF">AVDCRST_MAG18-4788</name>
</gene>
<dbReference type="GO" id="GO:0004853">
    <property type="term" value="F:uroporphyrinogen decarboxylase activity"/>
    <property type="evidence" value="ECO:0007669"/>
    <property type="project" value="InterPro"/>
</dbReference>
<dbReference type="Gene3D" id="3.20.20.210">
    <property type="match status" value="1"/>
</dbReference>
<dbReference type="AlphaFoldDB" id="A0A6J4VW62"/>
<dbReference type="Pfam" id="PF01208">
    <property type="entry name" value="URO-D"/>
    <property type="match status" value="1"/>
</dbReference>
<protein>
    <submittedName>
        <fullName evidence="2">Uroporphyrinogen decarboxylase (URO-D)</fullName>
    </submittedName>
</protein>
<dbReference type="InterPro" id="IPR000257">
    <property type="entry name" value="Uroporphyrinogen_deCOase"/>
</dbReference>
<organism evidence="2">
    <name type="scientific">uncultured Thermomicrobiales bacterium</name>
    <dbReference type="NCBI Taxonomy" id="1645740"/>
    <lineage>
        <taxon>Bacteria</taxon>
        <taxon>Pseudomonadati</taxon>
        <taxon>Thermomicrobiota</taxon>
        <taxon>Thermomicrobia</taxon>
        <taxon>Thermomicrobiales</taxon>
        <taxon>environmental samples</taxon>
    </lineage>
</organism>